<protein>
    <submittedName>
        <fullName evidence="2">Terpenoid cyclases/protein prenyltransferase alpha-alpha toroid</fullName>
    </submittedName>
</protein>
<keyword evidence="3" id="KW-1185">Reference proteome</keyword>
<dbReference type="GO" id="GO:0016740">
    <property type="term" value="F:transferase activity"/>
    <property type="evidence" value="ECO:0007669"/>
    <property type="project" value="UniProtKB-KW"/>
</dbReference>
<sequence length="127" mass="13759">VLREKNFKQTIPQVKVNSSEEVTYETVTATLKRAAYFLAALQASDGHWPAENSACLYFHPSLAENSKLKLFASVNKSDQMMNPIDVRSNAAAVAAAKTNLIIRVSGGLGRALPLELSKRGHTIIGCS</sequence>
<dbReference type="OrthoDB" id="1397081at2759"/>
<proteinExistence type="predicted"/>
<dbReference type="GO" id="GO:0005811">
    <property type="term" value="C:lipid droplet"/>
    <property type="evidence" value="ECO:0007669"/>
    <property type="project" value="InterPro"/>
</dbReference>
<keyword evidence="1" id="KW-0413">Isomerase</keyword>
<dbReference type="Gramene" id="OMO86333">
    <property type="protein sequence ID" value="OMO86333"/>
    <property type="gene ID" value="CCACVL1_09625"/>
</dbReference>
<dbReference type="GO" id="GO:0042300">
    <property type="term" value="F:beta-amyrin synthase activity"/>
    <property type="evidence" value="ECO:0007669"/>
    <property type="project" value="UniProtKB-ARBA"/>
</dbReference>
<comment type="caution">
    <text evidence="2">The sequence shown here is derived from an EMBL/GenBank/DDBJ whole genome shotgun (WGS) entry which is preliminary data.</text>
</comment>
<keyword evidence="2" id="KW-0808">Transferase</keyword>
<evidence type="ECO:0000313" key="3">
    <source>
        <dbReference type="Proteomes" id="UP000188268"/>
    </source>
</evidence>
<dbReference type="AlphaFoldDB" id="A0A1R3IUU1"/>
<dbReference type="GO" id="GO:0016104">
    <property type="term" value="P:triterpenoid biosynthetic process"/>
    <property type="evidence" value="ECO:0007669"/>
    <property type="project" value="InterPro"/>
</dbReference>
<feature type="non-terminal residue" evidence="2">
    <location>
        <position position="1"/>
    </location>
</feature>
<dbReference type="InterPro" id="IPR008930">
    <property type="entry name" value="Terpenoid_cyclase/PrenylTrfase"/>
</dbReference>
<gene>
    <name evidence="2" type="ORF">CCACVL1_09625</name>
</gene>
<dbReference type="SUPFAM" id="SSF48239">
    <property type="entry name" value="Terpenoid cyclases/Protein prenyltransferases"/>
    <property type="match status" value="1"/>
</dbReference>
<dbReference type="InterPro" id="IPR018333">
    <property type="entry name" value="Squalene_cyclase"/>
</dbReference>
<dbReference type="PANTHER" id="PTHR11764">
    <property type="entry name" value="TERPENE CYCLASE/MUTASE FAMILY MEMBER"/>
    <property type="match status" value="1"/>
</dbReference>
<dbReference type="EMBL" id="AWWV01009480">
    <property type="protein sequence ID" value="OMO86333.1"/>
    <property type="molecule type" value="Genomic_DNA"/>
</dbReference>
<evidence type="ECO:0000313" key="2">
    <source>
        <dbReference type="EMBL" id="OMO86333.1"/>
    </source>
</evidence>
<dbReference type="STRING" id="210143.A0A1R3IUU1"/>
<dbReference type="Proteomes" id="UP000188268">
    <property type="component" value="Unassembled WGS sequence"/>
</dbReference>
<reference evidence="2 3" key="1">
    <citation type="submission" date="2013-09" db="EMBL/GenBank/DDBJ databases">
        <title>Corchorus capsularis genome sequencing.</title>
        <authorList>
            <person name="Alam M."/>
            <person name="Haque M.S."/>
            <person name="Islam M.S."/>
            <person name="Emdad E.M."/>
            <person name="Islam M.M."/>
            <person name="Ahmed B."/>
            <person name="Halim A."/>
            <person name="Hossen Q.M.M."/>
            <person name="Hossain M.Z."/>
            <person name="Ahmed R."/>
            <person name="Khan M.M."/>
            <person name="Islam R."/>
            <person name="Rashid M.M."/>
            <person name="Khan S.A."/>
            <person name="Rahman M.S."/>
            <person name="Alam M."/>
        </authorList>
    </citation>
    <scope>NUCLEOTIDE SEQUENCE [LARGE SCALE GENOMIC DNA]</scope>
    <source>
        <strain evidence="3">cv. CVL-1</strain>
        <tissue evidence="2">Whole seedling</tissue>
    </source>
</reference>
<organism evidence="2 3">
    <name type="scientific">Corchorus capsularis</name>
    <name type="common">Jute</name>
    <dbReference type="NCBI Taxonomy" id="210143"/>
    <lineage>
        <taxon>Eukaryota</taxon>
        <taxon>Viridiplantae</taxon>
        <taxon>Streptophyta</taxon>
        <taxon>Embryophyta</taxon>
        <taxon>Tracheophyta</taxon>
        <taxon>Spermatophyta</taxon>
        <taxon>Magnoliopsida</taxon>
        <taxon>eudicotyledons</taxon>
        <taxon>Gunneridae</taxon>
        <taxon>Pentapetalae</taxon>
        <taxon>rosids</taxon>
        <taxon>malvids</taxon>
        <taxon>Malvales</taxon>
        <taxon>Malvaceae</taxon>
        <taxon>Grewioideae</taxon>
        <taxon>Apeibeae</taxon>
        <taxon>Corchorus</taxon>
    </lineage>
</organism>
<accession>A0A1R3IUU1</accession>
<dbReference type="PANTHER" id="PTHR11764:SF58">
    <property type="entry name" value="BETA-AMYRIN SYNTHASE-RELATED"/>
    <property type="match status" value="1"/>
</dbReference>
<name>A0A1R3IUU1_COCAP</name>
<evidence type="ECO:0000256" key="1">
    <source>
        <dbReference type="ARBA" id="ARBA00023235"/>
    </source>
</evidence>